<dbReference type="EMBL" id="LAZR01010670">
    <property type="protein sequence ID" value="KKM65743.1"/>
    <property type="molecule type" value="Genomic_DNA"/>
</dbReference>
<evidence type="ECO:0000313" key="1">
    <source>
        <dbReference type="EMBL" id="KKM65743.1"/>
    </source>
</evidence>
<dbReference type="GO" id="GO:0004748">
    <property type="term" value="F:ribonucleoside-diphosphate reductase activity, thioredoxin disulfide as acceptor"/>
    <property type="evidence" value="ECO:0007669"/>
    <property type="project" value="TreeGrafter"/>
</dbReference>
<organism evidence="1">
    <name type="scientific">marine sediment metagenome</name>
    <dbReference type="NCBI Taxonomy" id="412755"/>
    <lineage>
        <taxon>unclassified sequences</taxon>
        <taxon>metagenomes</taxon>
        <taxon>ecological metagenomes</taxon>
    </lineage>
</organism>
<dbReference type="Pfam" id="PF13597">
    <property type="entry name" value="NRDD"/>
    <property type="match status" value="1"/>
</dbReference>
<name>A0A0F9J860_9ZZZZ</name>
<evidence type="ECO:0008006" key="2">
    <source>
        <dbReference type="Google" id="ProtNLM"/>
    </source>
</evidence>
<dbReference type="Gene3D" id="3.20.70.20">
    <property type="match status" value="1"/>
</dbReference>
<dbReference type="GO" id="GO:0006260">
    <property type="term" value="P:DNA replication"/>
    <property type="evidence" value="ECO:0007669"/>
    <property type="project" value="InterPro"/>
</dbReference>
<sequence length="599" mass="69465">MNLLPKVSRTEGNISNFEPSKIYESVLKETGISDKDAASITELVVRRIISSGIKFLSGPHIREMVCSVLSEQHFESERKLYTRIGMPLMDYEEILEKVYNGNLINPEKTHHWAANQISKEYAHLRLLDAGESKAHLFGDIHINGLNYYDSRPFNQIWDLRLILKTGFPSFNGSKSFCKIKAANNLIEAVRHISKWIGMTQSEFYGIQGFNNLTVYLAPYAQGLSQEKIKHAMTHLICEINRISLVIGREIPPISISSSPIIFKELAELPAITPGGRFKGIYDNYHEECLKLFKALTFAFKEEYQLIPLFKTPRHQIIFDNSWSEDNNEAYLNVWDEIKSTKNSYLFNFCNNNYKKRFLEQISTDNYDNNGELQNICLNLPRCAYQCQNEDKLFDILIEKINLCSEIFLKKYDMIKKRIASKHLPLCSGSSNGFPIFNLDNQKFSISFVGLNETVKFLTNYELHENADSFSYGIRVVKEMNKICLELSRNNNKNYILNENISEKAINRFSKLDFKHFKNQIKSIFKEKNNIYSNSFHFRDGIKIDLFKRVKEQGEFHRMIHTGAVEHISLHELRKYGINLNDFVKKVCKDSNLACVKFKS</sequence>
<dbReference type="GO" id="GO:0031250">
    <property type="term" value="C:anaerobic ribonucleoside-triphosphate reductase complex"/>
    <property type="evidence" value="ECO:0007669"/>
    <property type="project" value="TreeGrafter"/>
</dbReference>
<protein>
    <recommendedName>
        <fullName evidence="2">ATP-cone domain-containing protein</fullName>
    </recommendedName>
</protein>
<comment type="caution">
    <text evidence="1">The sequence shown here is derived from an EMBL/GenBank/DDBJ whole genome shotgun (WGS) entry which is preliminary data.</text>
</comment>
<dbReference type="InterPro" id="IPR012833">
    <property type="entry name" value="NrdD"/>
</dbReference>
<dbReference type="GO" id="GO:0008998">
    <property type="term" value="F:ribonucleoside-triphosphate reductase (thioredoxin) activity"/>
    <property type="evidence" value="ECO:0007669"/>
    <property type="project" value="InterPro"/>
</dbReference>
<dbReference type="PANTHER" id="PTHR21075:SF0">
    <property type="entry name" value="ANAEROBIC RIBONUCLEOSIDE-TRIPHOSPHATE REDUCTASE"/>
    <property type="match status" value="1"/>
</dbReference>
<dbReference type="PANTHER" id="PTHR21075">
    <property type="entry name" value="ANAEROBIC RIBONUCLEOSIDE-TRIPHOSPHATE REDUCTASE"/>
    <property type="match status" value="1"/>
</dbReference>
<dbReference type="GO" id="GO:0009265">
    <property type="term" value="P:2'-deoxyribonucleotide biosynthetic process"/>
    <property type="evidence" value="ECO:0007669"/>
    <property type="project" value="TreeGrafter"/>
</dbReference>
<dbReference type="SUPFAM" id="SSF51998">
    <property type="entry name" value="PFL-like glycyl radical enzymes"/>
    <property type="match status" value="1"/>
</dbReference>
<gene>
    <name evidence="1" type="ORF">LCGC14_1488190</name>
</gene>
<accession>A0A0F9J860</accession>
<proteinExistence type="predicted"/>
<reference evidence="1" key="1">
    <citation type="journal article" date="2015" name="Nature">
        <title>Complex archaea that bridge the gap between prokaryotes and eukaryotes.</title>
        <authorList>
            <person name="Spang A."/>
            <person name="Saw J.H."/>
            <person name="Jorgensen S.L."/>
            <person name="Zaremba-Niedzwiedzka K."/>
            <person name="Martijn J."/>
            <person name="Lind A.E."/>
            <person name="van Eijk R."/>
            <person name="Schleper C."/>
            <person name="Guy L."/>
            <person name="Ettema T.J."/>
        </authorList>
    </citation>
    <scope>NUCLEOTIDE SEQUENCE</scope>
</reference>
<dbReference type="AlphaFoldDB" id="A0A0F9J860"/>